<dbReference type="RefSeq" id="WP_027463024.1">
    <property type="nucleotide sequence ID" value="NZ_CP021081.1"/>
</dbReference>
<feature type="compositionally biased region" description="Low complexity" evidence="1">
    <location>
        <begin position="51"/>
        <end position="73"/>
    </location>
</feature>
<protein>
    <submittedName>
        <fullName evidence="2">Uncharacterized protein</fullName>
    </submittedName>
</protein>
<feature type="compositionally biased region" description="Basic and acidic residues" evidence="1">
    <location>
        <begin position="74"/>
        <end position="84"/>
    </location>
</feature>
<sequence length="84" mass="9179">MSGWRTIWRDLRVTLGQALMAVLGQPVAGPTREERENNDAQRAQVRQGRPASAGEAARQVAAEAARVAALQPADRARHDSGHRR</sequence>
<dbReference type="AlphaFoldDB" id="A0A221SXF5"/>
<name>A0A221SXF5_9DEIO</name>
<feature type="region of interest" description="Disordered" evidence="1">
    <location>
        <begin position="26"/>
        <end position="84"/>
    </location>
</feature>
<dbReference type="STRING" id="317577.GCA_000419625_01886"/>
<evidence type="ECO:0000313" key="3">
    <source>
        <dbReference type="Proteomes" id="UP000259030"/>
    </source>
</evidence>
<dbReference type="KEGG" id="dfc:DFI_10120"/>
<evidence type="ECO:0000256" key="1">
    <source>
        <dbReference type="SAM" id="MobiDB-lite"/>
    </source>
</evidence>
<evidence type="ECO:0000313" key="2">
    <source>
        <dbReference type="EMBL" id="ASN81323.1"/>
    </source>
</evidence>
<proteinExistence type="predicted"/>
<accession>A0A221SXF5</accession>
<reference evidence="2 3" key="1">
    <citation type="submission" date="2017-05" db="EMBL/GenBank/DDBJ databases">
        <title>The complete genome sequence of Deinococcus ficus isolated from the rhizosphere of the Ficus religiosa L. in Taiwan.</title>
        <authorList>
            <person name="Wu K.-M."/>
            <person name="Liao T.-L."/>
            <person name="Liu Y.-M."/>
            <person name="Young C.-C."/>
            <person name="Tsai S.-F."/>
        </authorList>
    </citation>
    <scope>NUCLEOTIDE SEQUENCE [LARGE SCALE GENOMIC DNA]</scope>
    <source>
        <strain evidence="2 3">CC-FR2-10</strain>
    </source>
</reference>
<dbReference type="EMBL" id="CP021081">
    <property type="protein sequence ID" value="ASN81323.1"/>
    <property type="molecule type" value="Genomic_DNA"/>
</dbReference>
<organism evidence="2 3">
    <name type="scientific">Deinococcus ficus</name>
    <dbReference type="NCBI Taxonomy" id="317577"/>
    <lineage>
        <taxon>Bacteria</taxon>
        <taxon>Thermotogati</taxon>
        <taxon>Deinococcota</taxon>
        <taxon>Deinococci</taxon>
        <taxon>Deinococcales</taxon>
        <taxon>Deinococcaceae</taxon>
        <taxon>Deinococcus</taxon>
    </lineage>
</organism>
<dbReference type="Proteomes" id="UP000259030">
    <property type="component" value="Chromosome"/>
</dbReference>
<gene>
    <name evidence="2" type="ORF">DFI_10120</name>
</gene>
<keyword evidence="3" id="KW-1185">Reference proteome</keyword>